<proteinExistence type="predicted"/>
<name>A0A1F7U7C0_9BACT</name>
<feature type="transmembrane region" description="Helical" evidence="1">
    <location>
        <begin position="12"/>
        <end position="33"/>
    </location>
</feature>
<evidence type="ECO:0000313" key="3">
    <source>
        <dbReference type="Proteomes" id="UP000176303"/>
    </source>
</evidence>
<feature type="transmembrane region" description="Helical" evidence="1">
    <location>
        <begin position="94"/>
        <end position="116"/>
    </location>
</feature>
<dbReference type="NCBIfam" id="NF045849">
    <property type="entry name" value="ICE_MMCAP2_0565"/>
    <property type="match status" value="1"/>
</dbReference>
<reference evidence="2 3" key="1">
    <citation type="journal article" date="2016" name="Nat. Commun.">
        <title>Thousands of microbial genomes shed light on interconnected biogeochemical processes in an aquifer system.</title>
        <authorList>
            <person name="Anantharaman K."/>
            <person name="Brown C.T."/>
            <person name="Hug L.A."/>
            <person name="Sharon I."/>
            <person name="Castelle C.J."/>
            <person name="Probst A.J."/>
            <person name="Thomas B.C."/>
            <person name="Singh A."/>
            <person name="Wilkins M.J."/>
            <person name="Karaoz U."/>
            <person name="Brodie E.L."/>
            <person name="Williams K.H."/>
            <person name="Hubbard S.S."/>
            <person name="Banfield J.F."/>
        </authorList>
    </citation>
    <scope>NUCLEOTIDE SEQUENCE [LARGE SCALE GENOMIC DNA]</scope>
</reference>
<organism evidence="2 3">
    <name type="scientific">Candidatus Uhrbacteria bacterium RIFCSPHIGHO2_02_FULL_57_19</name>
    <dbReference type="NCBI Taxonomy" id="1802391"/>
    <lineage>
        <taxon>Bacteria</taxon>
        <taxon>Candidatus Uhriibacteriota</taxon>
    </lineage>
</organism>
<evidence type="ECO:0000256" key="1">
    <source>
        <dbReference type="SAM" id="Phobius"/>
    </source>
</evidence>
<accession>A0A1F7U7C0</accession>
<feature type="transmembrane region" description="Helical" evidence="1">
    <location>
        <begin position="53"/>
        <end position="82"/>
    </location>
</feature>
<protein>
    <recommendedName>
        <fullName evidence="4">TrbC/VIRB2 family protein</fullName>
    </recommendedName>
</protein>
<dbReference type="InterPro" id="IPR043993">
    <property type="entry name" value="T4SS_pilin"/>
</dbReference>
<gene>
    <name evidence="2" type="ORF">A3D72_02550</name>
</gene>
<dbReference type="Pfam" id="PF18895">
    <property type="entry name" value="T4SS_pilin"/>
    <property type="match status" value="1"/>
</dbReference>
<dbReference type="STRING" id="1802391.A3D72_02550"/>
<keyword evidence="1" id="KW-0472">Membrane</keyword>
<keyword evidence="1" id="KW-1133">Transmembrane helix</keyword>
<evidence type="ECO:0008006" key="4">
    <source>
        <dbReference type="Google" id="ProtNLM"/>
    </source>
</evidence>
<dbReference type="EMBL" id="MGDZ01000006">
    <property type="protein sequence ID" value="OGL74142.1"/>
    <property type="molecule type" value="Genomic_DNA"/>
</dbReference>
<dbReference type="Proteomes" id="UP000176303">
    <property type="component" value="Unassembled WGS sequence"/>
</dbReference>
<keyword evidence="1" id="KW-0812">Transmembrane</keyword>
<comment type="caution">
    <text evidence="2">The sequence shown here is derived from an EMBL/GenBank/DDBJ whole genome shotgun (WGS) entry which is preliminary data.</text>
</comment>
<sequence>MTEKILRWFYRILPFAAITLPGVVHAGTINLGLTPEVTEAIGLSSTDVRVTVARIINVFMGILGIIAVVIVLYGGFLWMTAAGNEEKVEKAKKMLVAGVIGLAIILSAYAIAQFVINSLVTATAQ</sequence>
<dbReference type="AlphaFoldDB" id="A0A1F7U7C0"/>
<evidence type="ECO:0000313" key="2">
    <source>
        <dbReference type="EMBL" id="OGL74142.1"/>
    </source>
</evidence>